<dbReference type="PANTHER" id="PTHR46043">
    <property type="entry name" value="ARM REPEAT SUPERFAMILY PROTEIN"/>
    <property type="match status" value="1"/>
</dbReference>
<evidence type="ECO:0000259" key="2">
    <source>
        <dbReference type="Pfam" id="PF23005"/>
    </source>
</evidence>
<dbReference type="InterPro" id="IPR054296">
    <property type="entry name" value="DUF7032"/>
</dbReference>
<evidence type="ECO:0000313" key="3">
    <source>
        <dbReference type="EMBL" id="GJM96701.1"/>
    </source>
</evidence>
<keyword evidence="4" id="KW-1185">Reference proteome</keyword>
<evidence type="ECO:0000313" key="4">
    <source>
        <dbReference type="Proteomes" id="UP001054889"/>
    </source>
</evidence>
<dbReference type="Proteomes" id="UP001054889">
    <property type="component" value="Unassembled WGS sequence"/>
</dbReference>
<dbReference type="AlphaFoldDB" id="A0AAV5CEC7"/>
<feature type="region of interest" description="Disordered" evidence="1">
    <location>
        <begin position="41"/>
        <end position="62"/>
    </location>
</feature>
<reference evidence="3" key="2">
    <citation type="submission" date="2021-12" db="EMBL/GenBank/DDBJ databases">
        <title>Resequencing data analysis of finger millet.</title>
        <authorList>
            <person name="Hatakeyama M."/>
            <person name="Aluri S."/>
            <person name="Balachadran M.T."/>
            <person name="Sivarajan S.R."/>
            <person name="Poveda L."/>
            <person name="Shimizu-Inatsugi R."/>
            <person name="Schlapbach R."/>
            <person name="Sreeman S.M."/>
            <person name="Shimizu K.K."/>
        </authorList>
    </citation>
    <scope>NUCLEOTIDE SEQUENCE</scope>
</reference>
<comment type="caution">
    <text evidence="3">The sequence shown here is derived from an EMBL/GenBank/DDBJ whole genome shotgun (WGS) entry which is preliminary data.</text>
</comment>
<organism evidence="3 4">
    <name type="scientific">Eleusine coracana subsp. coracana</name>
    <dbReference type="NCBI Taxonomy" id="191504"/>
    <lineage>
        <taxon>Eukaryota</taxon>
        <taxon>Viridiplantae</taxon>
        <taxon>Streptophyta</taxon>
        <taxon>Embryophyta</taxon>
        <taxon>Tracheophyta</taxon>
        <taxon>Spermatophyta</taxon>
        <taxon>Magnoliopsida</taxon>
        <taxon>Liliopsida</taxon>
        <taxon>Poales</taxon>
        <taxon>Poaceae</taxon>
        <taxon>PACMAD clade</taxon>
        <taxon>Chloridoideae</taxon>
        <taxon>Cynodonteae</taxon>
        <taxon>Eleusininae</taxon>
        <taxon>Eleusine</taxon>
    </lineage>
</organism>
<sequence>MWRRGGKARLPLARRRLQVAQRGCDLRAAKVAAAGGIEEVGGQAASREGGGGEKRARGGRGVAPAQARLLDNKVLYVRSTSYFSTGSSVSSWTIPSCVWSRAWVLQLPRNELGKLPSRRDRGRCDGGGAARAGAEAGAHCPGRGALGYGLRRALPCLSDLSSHPCFSKNSLYRELLQSVAAMLAVASELGERCREPPRAGKLQMQSDLIALAGKLDLNLRDCALLVKSGVLSDAMVPAAPAEAGAAATAAQDEKSVLSRHGSYCRGEEGMRRRAAARVRAESSTPSPSAPPTPPSAAHPAAAVAARPPSDSAPPASSSSAEPPGLRFGAARLFL</sequence>
<evidence type="ECO:0000256" key="1">
    <source>
        <dbReference type="SAM" id="MobiDB-lite"/>
    </source>
</evidence>
<gene>
    <name evidence="3" type="primary">ga13563</name>
    <name evidence="3" type="ORF">PR202_ga13563</name>
</gene>
<proteinExistence type="predicted"/>
<feature type="region of interest" description="Disordered" evidence="1">
    <location>
        <begin position="276"/>
        <end position="324"/>
    </location>
</feature>
<name>A0AAV5CEC7_ELECO</name>
<feature type="compositionally biased region" description="Low complexity" evidence="1">
    <location>
        <begin position="297"/>
        <end position="323"/>
    </location>
</feature>
<protein>
    <recommendedName>
        <fullName evidence="2">DUF7032 domain-containing protein</fullName>
    </recommendedName>
</protein>
<reference evidence="3" key="1">
    <citation type="journal article" date="2018" name="DNA Res.">
        <title>Multiple hybrid de novo genome assembly of finger millet, an orphan allotetraploid crop.</title>
        <authorList>
            <person name="Hatakeyama M."/>
            <person name="Aluri S."/>
            <person name="Balachadran M.T."/>
            <person name="Sivarajan S.R."/>
            <person name="Patrignani A."/>
            <person name="Gruter S."/>
            <person name="Poveda L."/>
            <person name="Shimizu-Inatsugi R."/>
            <person name="Baeten J."/>
            <person name="Francoijs K.J."/>
            <person name="Nataraja K.N."/>
            <person name="Reddy Y.A.N."/>
            <person name="Phadnis S."/>
            <person name="Ravikumar R.L."/>
            <person name="Schlapbach R."/>
            <person name="Sreeman S.M."/>
            <person name="Shimizu K.K."/>
        </authorList>
    </citation>
    <scope>NUCLEOTIDE SEQUENCE</scope>
</reference>
<dbReference type="Pfam" id="PF23005">
    <property type="entry name" value="DUF7032"/>
    <property type="match status" value="1"/>
</dbReference>
<dbReference type="PANTHER" id="PTHR46043:SF9">
    <property type="entry name" value="ARM REPEAT SUPERFAMILY PROTEIN"/>
    <property type="match status" value="1"/>
</dbReference>
<accession>A0AAV5CEC7</accession>
<feature type="compositionally biased region" description="Pro residues" evidence="1">
    <location>
        <begin position="287"/>
        <end position="296"/>
    </location>
</feature>
<dbReference type="EMBL" id="BQKI01000006">
    <property type="protein sequence ID" value="GJM96701.1"/>
    <property type="molecule type" value="Genomic_DNA"/>
</dbReference>
<feature type="domain" description="DUF7032" evidence="2">
    <location>
        <begin position="154"/>
        <end position="230"/>
    </location>
</feature>